<dbReference type="SUPFAM" id="SSF103464">
    <property type="entry name" value="Oligosaccharyltransferase subunit ost4p"/>
    <property type="match status" value="1"/>
</dbReference>
<dbReference type="AlphaFoldDB" id="A0A7E4VKY2"/>
<evidence type="ECO:0000256" key="10">
    <source>
        <dbReference type="SAM" id="Phobius"/>
    </source>
</evidence>
<proteinExistence type="inferred from homology"/>
<evidence type="ECO:0000256" key="6">
    <source>
        <dbReference type="ARBA" id="ARBA00022824"/>
    </source>
</evidence>
<dbReference type="WBParaSite" id="Pan_g22479.t1">
    <property type="protein sequence ID" value="Pan_g22479.t1"/>
    <property type="gene ID" value="Pan_g22479"/>
</dbReference>
<evidence type="ECO:0000256" key="5">
    <source>
        <dbReference type="ARBA" id="ARBA00022692"/>
    </source>
</evidence>
<dbReference type="PANTHER" id="PTHR28677:SF4">
    <property type="entry name" value="DOLICHYL-DIPHOSPHOOLIGOSACCHARIDE--PROTEIN GLYCOSYLTRANSFERASE SUBUNIT 4B-RELATED"/>
    <property type="match status" value="1"/>
</dbReference>
<reference evidence="11" key="1">
    <citation type="journal article" date="2013" name="Genetics">
        <title>The draft genome and transcriptome of Panagrellus redivivus are shaped by the harsh demands of a free-living lifestyle.</title>
        <authorList>
            <person name="Srinivasan J."/>
            <person name="Dillman A.R."/>
            <person name="Macchietto M.G."/>
            <person name="Heikkinen L."/>
            <person name="Lakso M."/>
            <person name="Fracchia K.M."/>
            <person name="Antoshechkin I."/>
            <person name="Mortazavi A."/>
            <person name="Wong G."/>
            <person name="Sternberg P.W."/>
        </authorList>
    </citation>
    <scope>NUCLEOTIDE SEQUENCE [LARGE SCALE GENOMIC DNA]</scope>
    <source>
        <strain evidence="11">MT8872</strain>
    </source>
</reference>
<comment type="subunit">
    <text evidence="4">Component of the oligosaccharyltransferase (OST) complex.</text>
</comment>
<dbReference type="GO" id="GO:0005789">
    <property type="term" value="C:endoplasmic reticulum membrane"/>
    <property type="evidence" value="ECO:0007669"/>
    <property type="project" value="UniProtKB-SubCell"/>
</dbReference>
<sequence>MDKKCIENWSLQSYTYTVWTRGSPDDSRCHDGSEQRWNSHSRRPHCTTLDRDRYRDNTAAGCVTSNTHFESSATTLGKTSLTWHCTLRPDSPHPTPHLLLHVTMITDVHLGVMANVLGIAIFILIIAYHYITANQKKQ</sequence>
<evidence type="ECO:0000256" key="9">
    <source>
        <dbReference type="ARBA" id="ARBA00023136"/>
    </source>
</evidence>
<keyword evidence="11" id="KW-1185">Reference proteome</keyword>
<reference evidence="12" key="2">
    <citation type="submission" date="2020-10" db="UniProtKB">
        <authorList>
            <consortium name="WormBaseParasite"/>
        </authorList>
    </citation>
    <scope>IDENTIFICATION</scope>
</reference>
<evidence type="ECO:0000313" key="12">
    <source>
        <dbReference type="WBParaSite" id="Pan_g22479.t1"/>
    </source>
</evidence>
<accession>A0A7E4VKY2</accession>
<keyword evidence="6" id="KW-0256">Endoplasmic reticulum</keyword>
<dbReference type="InterPro" id="IPR018943">
    <property type="entry name" value="Oligosaccaryltransferase"/>
</dbReference>
<keyword evidence="5 10" id="KW-0812">Transmembrane</keyword>
<dbReference type="InterPro" id="IPR036330">
    <property type="entry name" value="Ost4p_sf"/>
</dbReference>
<evidence type="ECO:0000256" key="7">
    <source>
        <dbReference type="ARBA" id="ARBA00022968"/>
    </source>
</evidence>
<keyword evidence="8 10" id="KW-1133">Transmembrane helix</keyword>
<feature type="transmembrane region" description="Helical" evidence="10">
    <location>
        <begin position="108"/>
        <end position="131"/>
    </location>
</feature>
<name>A0A7E4VKY2_PANRE</name>
<dbReference type="Pfam" id="PF10215">
    <property type="entry name" value="Ost4"/>
    <property type="match status" value="1"/>
</dbReference>
<evidence type="ECO:0000256" key="1">
    <source>
        <dbReference type="ARBA" id="ARBA00002791"/>
    </source>
</evidence>
<evidence type="ECO:0000256" key="2">
    <source>
        <dbReference type="ARBA" id="ARBA00004643"/>
    </source>
</evidence>
<dbReference type="PANTHER" id="PTHR28677">
    <property type="entry name" value="DOLICHYL-DIPHOSPHOOLIGOSACCHARIDE--PROTEIN GLYCOSYLTRANSFERASE SUBUNIT 4A-RELATED"/>
    <property type="match status" value="1"/>
</dbReference>
<keyword evidence="9 10" id="KW-0472">Membrane</keyword>
<organism evidence="11 12">
    <name type="scientific">Panagrellus redivivus</name>
    <name type="common">Microworm</name>
    <dbReference type="NCBI Taxonomy" id="6233"/>
    <lineage>
        <taxon>Eukaryota</taxon>
        <taxon>Metazoa</taxon>
        <taxon>Ecdysozoa</taxon>
        <taxon>Nematoda</taxon>
        <taxon>Chromadorea</taxon>
        <taxon>Rhabditida</taxon>
        <taxon>Tylenchina</taxon>
        <taxon>Panagrolaimomorpha</taxon>
        <taxon>Panagrolaimoidea</taxon>
        <taxon>Panagrolaimidae</taxon>
        <taxon>Panagrellus</taxon>
    </lineage>
</organism>
<evidence type="ECO:0000313" key="11">
    <source>
        <dbReference type="Proteomes" id="UP000492821"/>
    </source>
</evidence>
<evidence type="ECO:0000256" key="3">
    <source>
        <dbReference type="ARBA" id="ARBA00007685"/>
    </source>
</evidence>
<dbReference type="Proteomes" id="UP000492821">
    <property type="component" value="Unassembled WGS sequence"/>
</dbReference>
<comment type="subcellular location">
    <subcellularLocation>
        <location evidence="2">Endoplasmic reticulum membrane</location>
        <topology evidence="2">Single-pass type III membrane protein</topology>
    </subcellularLocation>
</comment>
<evidence type="ECO:0000256" key="4">
    <source>
        <dbReference type="ARBA" id="ARBA00011157"/>
    </source>
</evidence>
<dbReference type="InterPro" id="IPR044165">
    <property type="entry name" value="OST4_plant"/>
</dbReference>
<evidence type="ECO:0000256" key="8">
    <source>
        <dbReference type="ARBA" id="ARBA00022989"/>
    </source>
</evidence>
<keyword evidence="7" id="KW-0735">Signal-anchor</keyword>
<comment type="similarity">
    <text evidence="3">Belongs to the OST4 family.</text>
</comment>
<protein>
    <submittedName>
        <fullName evidence="12">Dolichyl-diphosphooligosaccharide--protein glycosyltransferase subunit 4</fullName>
    </submittedName>
</protein>
<comment type="function">
    <text evidence="1">Subunit of the oligosaccharyl transferase (OST) complex that catalyzes the initial transfer of a defined glycan (Glc(3)Man(9)GlcNAc(2) in eukaryotes) from the lipid carrier dolichol-pyrophosphate to an asparagine residue within an Asn-X-Ser/Thr consensus motif in nascent polypeptide chains, the first step in protein N-glycosylation. N-glycosylation occurs cotranslationally and the complex associates with the Sec61 complex at the channel-forming translocon complex that mediates protein translocation across the endoplasmic reticulum (ER). All subunits are required for a maximal enzyme activity.</text>
</comment>